<dbReference type="EMBL" id="AP018711">
    <property type="protein sequence ID" value="BBE33333.1"/>
    <property type="molecule type" value="Genomic_DNA"/>
</dbReference>
<dbReference type="RefSeq" id="WP_121053557.1">
    <property type="nucleotide sequence ID" value="NZ_AP018711.1"/>
</dbReference>
<dbReference type="AlphaFoldDB" id="A0AAD1D4Q7"/>
<protein>
    <recommendedName>
        <fullName evidence="6">TonB family protein</fullName>
    </recommendedName>
</protein>
<evidence type="ECO:0000256" key="1">
    <source>
        <dbReference type="SAM" id="SignalP"/>
    </source>
</evidence>
<evidence type="ECO:0000313" key="2">
    <source>
        <dbReference type="EMBL" id="BBE33333.1"/>
    </source>
</evidence>
<evidence type="ECO:0008006" key="6">
    <source>
        <dbReference type="Google" id="ProtNLM"/>
    </source>
</evidence>
<dbReference type="KEGG" id="smic:SmB9_09910"/>
<dbReference type="EMBL" id="RBWX01000012">
    <property type="protein sequence ID" value="RKS85009.1"/>
    <property type="molecule type" value="Genomic_DNA"/>
</dbReference>
<name>A0AAD1D4Q7_SPHMI</name>
<evidence type="ECO:0000313" key="5">
    <source>
        <dbReference type="Proteomes" id="UP000276029"/>
    </source>
</evidence>
<reference evidence="2 4" key="1">
    <citation type="submission" date="2018-06" db="EMBL/GenBank/DDBJ databases">
        <title>Complete Genome Sequence of the Microcystin-Degrading Bacterium Sphingosinicella microcystinivorans Strain B-9.</title>
        <authorList>
            <person name="Jin H."/>
            <person name="Nishizawa T."/>
            <person name="Guo Y."/>
            <person name="Nishizawa A."/>
            <person name="Park H."/>
            <person name="Kato H."/>
            <person name="Tsuji K."/>
            <person name="Harada K."/>
        </authorList>
    </citation>
    <scope>NUCLEOTIDE SEQUENCE [LARGE SCALE GENOMIC DNA]</scope>
    <source>
        <strain evidence="2 4">B9</strain>
    </source>
</reference>
<evidence type="ECO:0000313" key="4">
    <source>
        <dbReference type="Proteomes" id="UP000275727"/>
    </source>
</evidence>
<reference evidence="3 5" key="2">
    <citation type="submission" date="2018-10" db="EMBL/GenBank/DDBJ databases">
        <title>Genomic Encyclopedia of Type Strains, Phase IV (KMG-IV): sequencing the most valuable type-strain genomes for metagenomic binning, comparative biology and taxonomic classification.</title>
        <authorList>
            <person name="Goeker M."/>
        </authorList>
    </citation>
    <scope>NUCLEOTIDE SEQUENCE [LARGE SCALE GENOMIC DNA]</scope>
    <source>
        <strain evidence="3 5">DSM 19791</strain>
    </source>
</reference>
<sequence length="281" mass="30064">MGQYSRRTGVFLLGLIALLTASRSAEALPAGWILQKDTVRCTLATDPASDGPQVWIRREGELAFSALIPVIARRNLQNFPGAEHDGVASGLMNPVYWVVSTTENGPPISSLRAKRIDGASTIVHAEIFGSLDAPLIRHLSAEADPQIFVRGNVLSARLRLPPGLDQALAALDACTPTLLEPNLPLRPIGNSANWINGEDILSALSGVAAKNWRASRFALMVGVDGRVTDCRNRLSTGHSGMDTAICRRLIARGKFQPATDANGRVVAARYDYALPAGKIAQ</sequence>
<feature type="chain" id="PRO_5042153823" description="TonB family protein" evidence="1">
    <location>
        <begin position="28"/>
        <end position="281"/>
    </location>
</feature>
<keyword evidence="1" id="KW-0732">Signal</keyword>
<accession>A0AAD1D4Q7</accession>
<organism evidence="2 4">
    <name type="scientific">Sphingosinicella microcystinivorans</name>
    <dbReference type="NCBI Taxonomy" id="335406"/>
    <lineage>
        <taxon>Bacteria</taxon>
        <taxon>Pseudomonadati</taxon>
        <taxon>Pseudomonadota</taxon>
        <taxon>Alphaproteobacteria</taxon>
        <taxon>Sphingomonadales</taxon>
        <taxon>Sphingosinicellaceae</taxon>
        <taxon>Sphingosinicella</taxon>
    </lineage>
</organism>
<gene>
    <name evidence="3" type="ORF">DFR51_3609</name>
    <name evidence="2" type="ORF">SmB9_09910</name>
</gene>
<keyword evidence="5" id="KW-1185">Reference proteome</keyword>
<dbReference type="Proteomes" id="UP000275727">
    <property type="component" value="Chromosome"/>
</dbReference>
<proteinExistence type="predicted"/>
<feature type="signal peptide" evidence="1">
    <location>
        <begin position="1"/>
        <end position="27"/>
    </location>
</feature>
<evidence type="ECO:0000313" key="3">
    <source>
        <dbReference type="EMBL" id="RKS85009.1"/>
    </source>
</evidence>
<dbReference type="Proteomes" id="UP000276029">
    <property type="component" value="Unassembled WGS sequence"/>
</dbReference>